<evidence type="ECO:0000256" key="2">
    <source>
        <dbReference type="ARBA" id="ARBA00010973"/>
    </source>
</evidence>
<dbReference type="GO" id="GO:0016810">
    <property type="term" value="F:hydrolase activity, acting on carbon-nitrogen (but not peptide) bonds"/>
    <property type="evidence" value="ECO:0007669"/>
    <property type="project" value="InterPro"/>
</dbReference>
<feature type="domain" description="NodB homology" evidence="5">
    <location>
        <begin position="23"/>
        <end position="242"/>
    </location>
</feature>
<dbReference type="AlphaFoldDB" id="A0A927E882"/>
<organism evidence="6 7">
    <name type="scientific">Bosea spartocytisi</name>
    <dbReference type="NCBI Taxonomy" id="2773451"/>
    <lineage>
        <taxon>Bacteria</taxon>
        <taxon>Pseudomonadati</taxon>
        <taxon>Pseudomonadota</taxon>
        <taxon>Alphaproteobacteria</taxon>
        <taxon>Hyphomicrobiales</taxon>
        <taxon>Boseaceae</taxon>
        <taxon>Bosea</taxon>
    </lineage>
</organism>
<dbReference type="PANTHER" id="PTHR47561:SF1">
    <property type="entry name" value="POLYSACCHARIDE DEACETYLASE FAMILY PROTEIN (AFU_ORTHOLOGUE AFUA_6G05030)"/>
    <property type="match status" value="1"/>
</dbReference>
<evidence type="ECO:0000259" key="5">
    <source>
        <dbReference type="PROSITE" id="PS51677"/>
    </source>
</evidence>
<evidence type="ECO:0000313" key="6">
    <source>
        <dbReference type="EMBL" id="MBD3846546.1"/>
    </source>
</evidence>
<dbReference type="Proteomes" id="UP000619295">
    <property type="component" value="Unassembled WGS sequence"/>
</dbReference>
<proteinExistence type="inferred from homology"/>
<protein>
    <recommendedName>
        <fullName evidence="3">Chitooligosaccharide deacetylase</fullName>
    </recommendedName>
    <alternativeName>
        <fullName evidence="4">Nodulation protein B</fullName>
    </alternativeName>
</protein>
<gene>
    <name evidence="6" type="ORF">IED13_12630</name>
</gene>
<keyword evidence="7" id="KW-1185">Reference proteome</keyword>
<dbReference type="PROSITE" id="PS51677">
    <property type="entry name" value="NODB"/>
    <property type="match status" value="1"/>
</dbReference>
<accession>A0A927E882</accession>
<dbReference type="InterPro" id="IPR002509">
    <property type="entry name" value="NODB_dom"/>
</dbReference>
<sequence length="265" mass="29006">MSGALLITVNVHGIGPEAAGAPEAELFGRDAHGRYTYRIGLARVLDALGEYRLPATLFWPAMEAERLPRLVERCLREGHEIASHGRAFEDHAKLGRDEEMSIIGEAHETLRRLSGVAPRGFRAPTGTLSQNTIPILQALGYHYDSSFLDDDSPYALTQYGGHGMVELPVSEGLTDATHFRRRVTQDRAEDLMREELAALLAVDGYACLTFHPRADIGVGRLARLPLIERLARLAEKQGARPGLCGQLAEQIHAGRAANQIENVGD</sequence>
<evidence type="ECO:0000256" key="1">
    <source>
        <dbReference type="ARBA" id="ARBA00003236"/>
    </source>
</evidence>
<evidence type="ECO:0000313" key="7">
    <source>
        <dbReference type="Proteomes" id="UP000619295"/>
    </source>
</evidence>
<dbReference type="SUPFAM" id="SSF88713">
    <property type="entry name" value="Glycoside hydrolase/deacetylase"/>
    <property type="match status" value="1"/>
</dbReference>
<comment type="caution">
    <text evidence="6">The sequence shown here is derived from an EMBL/GenBank/DDBJ whole genome shotgun (WGS) entry which is preliminary data.</text>
</comment>
<reference evidence="6" key="1">
    <citation type="submission" date="2020-09" db="EMBL/GenBank/DDBJ databases">
        <title>Bosea spartocytisi sp. nov. a root nodule endophyte of Spartocytisus supranubius in the high mountain ecosystem fo the Teide National Park (Canary Islands, Spain).</title>
        <authorList>
            <person name="Pulido-Suarez L."/>
            <person name="Peix A."/>
            <person name="Igual J.M."/>
            <person name="Socas-Perez N."/>
            <person name="Velazquez E."/>
            <person name="Flores-Felix J.D."/>
            <person name="Leon-Barrios M."/>
        </authorList>
    </citation>
    <scope>NUCLEOTIDE SEQUENCE</scope>
    <source>
        <strain evidence="6">SSUT16</strain>
    </source>
</reference>
<dbReference type="Pfam" id="PF01522">
    <property type="entry name" value="Polysacc_deac_1"/>
    <property type="match status" value="1"/>
</dbReference>
<dbReference type="InterPro" id="IPR011330">
    <property type="entry name" value="Glyco_hydro/deAcase_b/a-brl"/>
</dbReference>
<evidence type="ECO:0000256" key="4">
    <source>
        <dbReference type="ARBA" id="ARBA00032976"/>
    </source>
</evidence>
<dbReference type="GO" id="GO:0005975">
    <property type="term" value="P:carbohydrate metabolic process"/>
    <property type="evidence" value="ECO:0007669"/>
    <property type="project" value="InterPro"/>
</dbReference>
<dbReference type="RefSeq" id="WP_191124366.1">
    <property type="nucleotide sequence ID" value="NZ_JACXWY010000006.1"/>
</dbReference>
<name>A0A927E882_9HYPH</name>
<dbReference type="EMBL" id="JACXWY010000006">
    <property type="protein sequence ID" value="MBD3846546.1"/>
    <property type="molecule type" value="Genomic_DNA"/>
</dbReference>
<dbReference type="PANTHER" id="PTHR47561">
    <property type="entry name" value="POLYSACCHARIDE DEACETYLASE FAMILY PROTEIN (AFU_ORTHOLOGUE AFUA_6G05030)"/>
    <property type="match status" value="1"/>
</dbReference>
<comment type="similarity">
    <text evidence="2">Belongs to the polysaccharide deacetylase family.</text>
</comment>
<evidence type="ECO:0000256" key="3">
    <source>
        <dbReference type="ARBA" id="ARBA00020071"/>
    </source>
</evidence>
<dbReference type="Gene3D" id="3.20.20.370">
    <property type="entry name" value="Glycoside hydrolase/deacetylase"/>
    <property type="match status" value="1"/>
</dbReference>
<comment type="function">
    <text evidence="1">Is involved in generating a small heat-stable compound (Nod), an acylated oligomer of N-acetylglucosamine, that stimulates mitosis in various plant protoplasts.</text>
</comment>